<proteinExistence type="predicted"/>
<dbReference type="GO" id="GO:0006935">
    <property type="term" value="P:chemotaxis"/>
    <property type="evidence" value="ECO:0007669"/>
    <property type="project" value="UniProtKB-KW"/>
</dbReference>
<organism evidence="3 4">
    <name type="scientific">Methanosarcina mazei Tuc01</name>
    <dbReference type="NCBI Taxonomy" id="1236903"/>
    <lineage>
        <taxon>Archaea</taxon>
        <taxon>Methanobacteriati</taxon>
        <taxon>Methanobacteriota</taxon>
        <taxon>Stenosarchaea group</taxon>
        <taxon>Methanomicrobia</taxon>
        <taxon>Methanosarcinales</taxon>
        <taxon>Methanosarcinaceae</taxon>
        <taxon>Methanosarcina</taxon>
    </lineage>
</organism>
<sequence>MGNFMEEITSLSEFEYGALKEIGNIGIGNSAVSLSRLVNSLVCTKVIDTELGLIEDIPKIAGFSESPVMGTLIRIKEDLNGYILVFFPETSAESLYISLSGEEIEKNLTDPVKRSLKISLIEEVSHILAGTYVTSLAKFLKLNLSISIPYATYDMSDSIFNSVITEMGYIADFAFVLDAEFLIKEKRIKGNVLTLLDPKSLSCLLERINSMINQNA</sequence>
<keyword evidence="2" id="KW-0378">Hydrolase</keyword>
<dbReference type="BioCyc" id="MMAZ1236903:G139K-1314-MONOMER"/>
<dbReference type="GO" id="GO:0016787">
    <property type="term" value="F:hydrolase activity"/>
    <property type="evidence" value="ECO:0007669"/>
    <property type="project" value="UniProtKB-KW"/>
</dbReference>
<dbReference type="CDD" id="cd17909">
    <property type="entry name" value="CheC_ClassI"/>
    <property type="match status" value="1"/>
</dbReference>
<dbReference type="InterPro" id="IPR050992">
    <property type="entry name" value="CheZ_family_phosphatases"/>
</dbReference>
<name>M1QIF2_METMZ</name>
<dbReference type="PANTHER" id="PTHR43693:SF1">
    <property type="entry name" value="PROTEIN PHOSPHATASE CHEZ"/>
    <property type="match status" value="1"/>
</dbReference>
<evidence type="ECO:0000256" key="1">
    <source>
        <dbReference type="ARBA" id="ARBA00022500"/>
    </source>
</evidence>
<dbReference type="AlphaFoldDB" id="M1QIF2"/>
<dbReference type="InterPro" id="IPR028976">
    <property type="entry name" value="CheC-like_sf"/>
</dbReference>
<evidence type="ECO:0000256" key="2">
    <source>
        <dbReference type="ARBA" id="ARBA00022801"/>
    </source>
</evidence>
<dbReference type="EMBL" id="CP004144">
    <property type="protein sequence ID" value="AGF96749.1"/>
    <property type="molecule type" value="Genomic_DNA"/>
</dbReference>
<gene>
    <name evidence="3" type="ORF">MmTuc01_1370</name>
</gene>
<dbReference type="KEGG" id="mmaz:MmTuc01_1370"/>
<dbReference type="SUPFAM" id="SSF103039">
    <property type="entry name" value="CheC-like"/>
    <property type="match status" value="1"/>
</dbReference>
<dbReference type="PANTHER" id="PTHR43693">
    <property type="entry name" value="PROTEIN PHOSPHATASE CHEZ"/>
    <property type="match status" value="1"/>
</dbReference>
<evidence type="ECO:0000313" key="4">
    <source>
        <dbReference type="Proteomes" id="UP000011718"/>
    </source>
</evidence>
<keyword evidence="1" id="KW-0145">Chemotaxis</keyword>
<evidence type="ECO:0000313" key="3">
    <source>
        <dbReference type="EMBL" id="AGF96749.1"/>
    </source>
</evidence>
<accession>M1QIF2</accession>
<dbReference type="Gene3D" id="3.40.1550.10">
    <property type="entry name" value="CheC-like"/>
    <property type="match status" value="1"/>
</dbReference>
<reference evidence="3 4" key="1">
    <citation type="journal article" date="2013" name="Genome Announc.">
        <title>Complete Genome of a Methanosarcina mazei Strain Isolated from Sediment Samples from an Amazonian Flooded Area.</title>
        <authorList>
            <person name="Assis das Gracas D."/>
            <person name="Thiago Juca Ramos R."/>
            <person name="Vieira Araujo A.C."/>
            <person name="Zahlouth R."/>
            <person name="Ribeiro Carneiro A."/>
            <person name="Souza Lopes T."/>
            <person name="Azevedo Barauna R."/>
            <person name="Azevedo V."/>
            <person name="Cruz Schneider M.P."/>
            <person name="Pellizari V.H."/>
            <person name="Silva A."/>
        </authorList>
    </citation>
    <scope>NUCLEOTIDE SEQUENCE [LARGE SCALE GENOMIC DNA]</scope>
    <source>
        <strain evidence="3 4">Tuc01</strain>
    </source>
</reference>
<dbReference type="HOGENOM" id="CLU_087860_2_1_2"/>
<dbReference type="Proteomes" id="UP000011718">
    <property type="component" value="Chromosome"/>
</dbReference>
<protein>
    <submittedName>
        <fullName evidence="3">Chemotaxis protein CheC</fullName>
    </submittedName>
</protein>